<sequence length="149" mass="16590">MTLALLGAWVMLTGAAWTDWTRRQIPNGWWLLGLGVALGEMLGGGLPWTHGLWAGGVWLVGEWRAWRHPAHQPGSLSWGDLKLITTLTMLLGPFGLWIAAWGSIGVYVGAFVSWWRQGRQGRWTGRPMPWAPGAWVALSVFGGFLWIMR</sequence>
<keyword evidence="1" id="KW-1133">Transmembrane helix</keyword>
<gene>
    <name evidence="3" type="ORF">C7B43_20360</name>
</gene>
<feature type="transmembrane region" description="Helical" evidence="1">
    <location>
        <begin position="130"/>
        <end position="148"/>
    </location>
</feature>
<dbReference type="InterPro" id="IPR000045">
    <property type="entry name" value="Prepilin_IV_endopep_pep"/>
</dbReference>
<feature type="transmembrane region" description="Helical" evidence="1">
    <location>
        <begin position="28"/>
        <end position="60"/>
    </location>
</feature>
<dbReference type="Proteomes" id="UP000242699">
    <property type="component" value="Unassembled WGS sequence"/>
</dbReference>
<evidence type="ECO:0000259" key="2">
    <source>
        <dbReference type="Pfam" id="PF01478"/>
    </source>
</evidence>
<proteinExistence type="predicted"/>
<dbReference type="Pfam" id="PF01478">
    <property type="entry name" value="Peptidase_A24"/>
    <property type="match status" value="1"/>
</dbReference>
<keyword evidence="1" id="KW-0472">Membrane</keyword>
<reference evidence="3 4" key="1">
    <citation type="journal article" date="2014" name="BMC Genomics">
        <title>Comparison of environmental and isolate Sulfobacillus genomes reveals diverse carbon, sulfur, nitrogen, and hydrogen metabolisms.</title>
        <authorList>
            <person name="Justice N.B."/>
            <person name="Norman A."/>
            <person name="Brown C.T."/>
            <person name="Singh A."/>
            <person name="Thomas B.C."/>
            <person name="Banfield J.F."/>
        </authorList>
    </citation>
    <scope>NUCLEOTIDE SEQUENCE [LARGE SCALE GENOMIC DNA]</scope>
    <source>
        <strain evidence="3">AMDSBA1</strain>
    </source>
</reference>
<organism evidence="3 4">
    <name type="scientific">Sulfobacillus benefaciens</name>
    <dbReference type="NCBI Taxonomy" id="453960"/>
    <lineage>
        <taxon>Bacteria</taxon>
        <taxon>Bacillati</taxon>
        <taxon>Bacillota</taxon>
        <taxon>Clostridia</taxon>
        <taxon>Eubacteriales</taxon>
        <taxon>Clostridiales Family XVII. Incertae Sedis</taxon>
        <taxon>Sulfobacillus</taxon>
    </lineage>
</organism>
<evidence type="ECO:0000256" key="1">
    <source>
        <dbReference type="SAM" id="Phobius"/>
    </source>
</evidence>
<evidence type="ECO:0000313" key="3">
    <source>
        <dbReference type="EMBL" id="PSR23098.1"/>
    </source>
</evidence>
<dbReference type="Gene3D" id="1.20.120.1220">
    <property type="match status" value="1"/>
</dbReference>
<feature type="domain" description="Prepilin type IV endopeptidase peptidase" evidence="2">
    <location>
        <begin position="10"/>
        <end position="103"/>
    </location>
</feature>
<evidence type="ECO:0000313" key="4">
    <source>
        <dbReference type="Proteomes" id="UP000242699"/>
    </source>
</evidence>
<dbReference type="EMBL" id="PXYT01000099">
    <property type="protein sequence ID" value="PSR23098.1"/>
    <property type="molecule type" value="Genomic_DNA"/>
</dbReference>
<comment type="caution">
    <text evidence="3">The sequence shown here is derived from an EMBL/GenBank/DDBJ whole genome shotgun (WGS) entry which is preliminary data.</text>
</comment>
<accession>A0A2T2WLI6</accession>
<name>A0A2T2WLI6_9FIRM</name>
<feature type="transmembrane region" description="Helical" evidence="1">
    <location>
        <begin position="81"/>
        <end position="110"/>
    </location>
</feature>
<dbReference type="GO" id="GO:0004190">
    <property type="term" value="F:aspartic-type endopeptidase activity"/>
    <property type="evidence" value="ECO:0007669"/>
    <property type="project" value="InterPro"/>
</dbReference>
<dbReference type="GO" id="GO:0016020">
    <property type="term" value="C:membrane"/>
    <property type="evidence" value="ECO:0007669"/>
    <property type="project" value="InterPro"/>
</dbReference>
<dbReference type="AlphaFoldDB" id="A0A2T2WLI6"/>
<protein>
    <recommendedName>
        <fullName evidence="2">Prepilin type IV endopeptidase peptidase domain-containing protein</fullName>
    </recommendedName>
</protein>
<keyword evidence="1" id="KW-0812">Transmembrane</keyword>